<name>A0ABP9KBJ9_9SPHN</name>
<comment type="caution">
    <text evidence="2">The sequence shown here is derived from an EMBL/GenBank/DDBJ whole genome shotgun (WGS) entry which is preliminary data.</text>
</comment>
<reference evidence="3" key="1">
    <citation type="journal article" date="2019" name="Int. J. Syst. Evol. Microbiol.">
        <title>The Global Catalogue of Microorganisms (GCM) 10K type strain sequencing project: providing services to taxonomists for standard genome sequencing and annotation.</title>
        <authorList>
            <consortium name="The Broad Institute Genomics Platform"/>
            <consortium name="The Broad Institute Genome Sequencing Center for Infectious Disease"/>
            <person name="Wu L."/>
            <person name="Ma J."/>
        </authorList>
    </citation>
    <scope>NUCLEOTIDE SEQUENCE [LARGE SCALE GENOMIC DNA]</scope>
    <source>
        <strain evidence="3">JCM 18014</strain>
    </source>
</reference>
<dbReference type="SUPFAM" id="SSF53335">
    <property type="entry name" value="S-adenosyl-L-methionine-dependent methyltransferases"/>
    <property type="match status" value="1"/>
</dbReference>
<dbReference type="GO" id="GO:0032259">
    <property type="term" value="P:methylation"/>
    <property type="evidence" value="ECO:0007669"/>
    <property type="project" value="UniProtKB-KW"/>
</dbReference>
<dbReference type="Pfam" id="PF13649">
    <property type="entry name" value="Methyltransf_25"/>
    <property type="match status" value="1"/>
</dbReference>
<dbReference type="InterPro" id="IPR041698">
    <property type="entry name" value="Methyltransf_25"/>
</dbReference>
<protein>
    <submittedName>
        <fullName evidence="2">Class I SAM-dependent methyltransferase</fullName>
    </submittedName>
</protein>
<evidence type="ECO:0000259" key="1">
    <source>
        <dbReference type="Pfam" id="PF13649"/>
    </source>
</evidence>
<keyword evidence="2" id="KW-0489">Methyltransferase</keyword>
<keyword evidence="3" id="KW-1185">Reference proteome</keyword>
<gene>
    <name evidence="2" type="ORF">GCM10023208_15460</name>
</gene>
<dbReference type="PANTHER" id="PTHR43667:SF2">
    <property type="entry name" value="FATTY ACID C-METHYL TRANSFERASE"/>
    <property type="match status" value="1"/>
</dbReference>
<proteinExistence type="predicted"/>
<dbReference type="InterPro" id="IPR050723">
    <property type="entry name" value="CFA/CMAS"/>
</dbReference>
<sequence length="218" mass="23946">MAEAYDQRNSGLQPIADSLHFLMGLVLDRLPEQARILCVGVGTGAEILALANDHPGWTFTGVDPSAEMLEVGRRRLKDAGVLDRCRLVQGYVGDVTDTDFDAAVSLLDAHFIKADERPAFYRAIYDRLKPGGCFISAEISAALDAPEFPLMLDNWKQVQRLMGASNESLAKLEGMLRTTLGVVSPADTEALWRDAGFPLPVPFFQAFMVRGWHALKPI</sequence>
<evidence type="ECO:0000313" key="3">
    <source>
        <dbReference type="Proteomes" id="UP001500518"/>
    </source>
</evidence>
<accession>A0ABP9KBJ9</accession>
<keyword evidence="2" id="KW-0808">Transferase</keyword>
<evidence type="ECO:0000313" key="2">
    <source>
        <dbReference type="EMBL" id="GAA5053471.1"/>
    </source>
</evidence>
<dbReference type="Gene3D" id="3.40.50.150">
    <property type="entry name" value="Vaccinia Virus protein VP39"/>
    <property type="match status" value="1"/>
</dbReference>
<dbReference type="CDD" id="cd02440">
    <property type="entry name" value="AdoMet_MTases"/>
    <property type="match status" value="1"/>
</dbReference>
<feature type="domain" description="Methyltransferase" evidence="1">
    <location>
        <begin position="36"/>
        <end position="132"/>
    </location>
</feature>
<dbReference type="PANTHER" id="PTHR43667">
    <property type="entry name" value="CYCLOPROPANE-FATTY-ACYL-PHOSPHOLIPID SYNTHASE"/>
    <property type="match status" value="1"/>
</dbReference>
<dbReference type="EMBL" id="BAABHV010000009">
    <property type="protein sequence ID" value="GAA5053471.1"/>
    <property type="molecule type" value="Genomic_DNA"/>
</dbReference>
<organism evidence="2 3">
    <name type="scientific">Erythrobacter westpacificensis</name>
    <dbReference type="NCBI Taxonomy" id="1055231"/>
    <lineage>
        <taxon>Bacteria</taxon>
        <taxon>Pseudomonadati</taxon>
        <taxon>Pseudomonadota</taxon>
        <taxon>Alphaproteobacteria</taxon>
        <taxon>Sphingomonadales</taxon>
        <taxon>Erythrobacteraceae</taxon>
        <taxon>Erythrobacter/Porphyrobacter group</taxon>
        <taxon>Erythrobacter</taxon>
    </lineage>
</organism>
<dbReference type="GO" id="GO:0008168">
    <property type="term" value="F:methyltransferase activity"/>
    <property type="evidence" value="ECO:0007669"/>
    <property type="project" value="UniProtKB-KW"/>
</dbReference>
<dbReference type="InterPro" id="IPR029063">
    <property type="entry name" value="SAM-dependent_MTases_sf"/>
</dbReference>
<dbReference type="Proteomes" id="UP001500518">
    <property type="component" value="Unassembled WGS sequence"/>
</dbReference>